<keyword evidence="9" id="KW-0067">ATP-binding</keyword>
<dbReference type="EMBL" id="CP034593">
    <property type="protein sequence ID" value="AZQ77774.1"/>
    <property type="molecule type" value="Genomic_DNA"/>
</dbReference>
<evidence type="ECO:0000256" key="2">
    <source>
        <dbReference type="ARBA" id="ARBA00012417"/>
    </source>
</evidence>
<dbReference type="SMART" id="SM00382">
    <property type="entry name" value="AAA"/>
    <property type="match status" value="1"/>
</dbReference>
<dbReference type="InterPro" id="IPR050238">
    <property type="entry name" value="DNA_Rep/Repair_Clamp_Loader"/>
</dbReference>
<feature type="compositionally biased region" description="Polar residues" evidence="12">
    <location>
        <begin position="604"/>
        <end position="617"/>
    </location>
</feature>
<keyword evidence="7" id="KW-0547">Nucleotide-binding</keyword>
<dbReference type="InterPro" id="IPR027417">
    <property type="entry name" value="P-loop_NTPase"/>
</dbReference>
<dbReference type="OrthoDB" id="9810148at2"/>
<dbReference type="Pfam" id="PF22608">
    <property type="entry name" value="DNAX_ATPase_lid"/>
    <property type="match status" value="1"/>
</dbReference>
<gene>
    <name evidence="14" type="ORF">EJ997_10920</name>
</gene>
<protein>
    <recommendedName>
        <fullName evidence="2">DNA-directed DNA polymerase</fullName>
        <ecNumber evidence="2">2.7.7.7</ecNumber>
    </recommendedName>
</protein>
<keyword evidence="10" id="KW-0239">DNA-directed DNA polymerase</keyword>
<dbReference type="Gene3D" id="1.10.8.60">
    <property type="match status" value="1"/>
</dbReference>
<name>A0A3Q9G810_9ACTO</name>
<dbReference type="KEGG" id="flh:EJ997_10920"/>
<evidence type="ECO:0000256" key="10">
    <source>
        <dbReference type="ARBA" id="ARBA00022932"/>
    </source>
</evidence>
<dbReference type="CDD" id="cd18137">
    <property type="entry name" value="HLD_clamp_pol_III_gamma_tau"/>
    <property type="match status" value="1"/>
</dbReference>
<dbReference type="FunFam" id="3.40.50.300:FF:000014">
    <property type="entry name" value="DNA polymerase III subunit gamma/tau"/>
    <property type="match status" value="1"/>
</dbReference>
<dbReference type="PANTHER" id="PTHR11669">
    <property type="entry name" value="REPLICATION FACTOR C / DNA POLYMERASE III GAMMA-TAU SUBUNIT"/>
    <property type="match status" value="1"/>
</dbReference>
<comment type="catalytic activity">
    <reaction evidence="11">
        <text>DNA(n) + a 2'-deoxyribonucleoside 5'-triphosphate = DNA(n+1) + diphosphate</text>
        <dbReference type="Rhea" id="RHEA:22508"/>
        <dbReference type="Rhea" id="RHEA-COMP:17339"/>
        <dbReference type="Rhea" id="RHEA-COMP:17340"/>
        <dbReference type="ChEBI" id="CHEBI:33019"/>
        <dbReference type="ChEBI" id="CHEBI:61560"/>
        <dbReference type="ChEBI" id="CHEBI:173112"/>
        <dbReference type="EC" id="2.7.7.7"/>
    </reaction>
</comment>
<dbReference type="GO" id="GO:0003677">
    <property type="term" value="F:DNA binding"/>
    <property type="evidence" value="ECO:0007669"/>
    <property type="project" value="InterPro"/>
</dbReference>
<dbReference type="InterPro" id="IPR008921">
    <property type="entry name" value="DNA_pol3_clamp-load_cplx_C"/>
</dbReference>
<feature type="domain" description="AAA+ ATPase" evidence="13">
    <location>
        <begin position="36"/>
        <end position="184"/>
    </location>
</feature>
<dbReference type="Gene3D" id="3.40.50.300">
    <property type="entry name" value="P-loop containing nucleotide triphosphate hydrolases"/>
    <property type="match status" value="1"/>
</dbReference>
<dbReference type="GO" id="GO:0009360">
    <property type="term" value="C:DNA polymerase III complex"/>
    <property type="evidence" value="ECO:0007669"/>
    <property type="project" value="InterPro"/>
</dbReference>
<dbReference type="GO" id="GO:0005524">
    <property type="term" value="F:ATP binding"/>
    <property type="evidence" value="ECO:0007669"/>
    <property type="project" value="UniProtKB-KW"/>
</dbReference>
<dbReference type="PANTHER" id="PTHR11669:SF0">
    <property type="entry name" value="PROTEIN STICHEL-LIKE 2"/>
    <property type="match status" value="1"/>
</dbReference>
<dbReference type="GO" id="GO:0003887">
    <property type="term" value="F:DNA-directed DNA polymerase activity"/>
    <property type="evidence" value="ECO:0007669"/>
    <property type="project" value="UniProtKB-KW"/>
</dbReference>
<evidence type="ECO:0000256" key="3">
    <source>
        <dbReference type="ARBA" id="ARBA00022679"/>
    </source>
</evidence>
<reference evidence="14 15" key="1">
    <citation type="submission" date="2018-12" db="EMBL/GenBank/DDBJ databases">
        <title>Complete genome sequence of Flaviflexus sp. H23T48.</title>
        <authorList>
            <person name="Bae J.-W."/>
            <person name="Lee J.-Y."/>
        </authorList>
    </citation>
    <scope>NUCLEOTIDE SEQUENCE [LARGE SCALE GENOMIC DNA]</scope>
    <source>
        <strain evidence="14 15">H23T48</strain>
    </source>
</reference>
<evidence type="ECO:0000256" key="7">
    <source>
        <dbReference type="ARBA" id="ARBA00022741"/>
    </source>
</evidence>
<evidence type="ECO:0000313" key="14">
    <source>
        <dbReference type="EMBL" id="AZQ77774.1"/>
    </source>
</evidence>
<dbReference type="AlphaFoldDB" id="A0A3Q9G810"/>
<keyword evidence="4" id="KW-0548">Nucleotidyltransferase</keyword>
<evidence type="ECO:0000256" key="8">
    <source>
        <dbReference type="ARBA" id="ARBA00022833"/>
    </source>
</evidence>
<dbReference type="Gene3D" id="1.20.272.10">
    <property type="match status" value="1"/>
</dbReference>
<dbReference type="CDD" id="cd00009">
    <property type="entry name" value="AAA"/>
    <property type="match status" value="1"/>
</dbReference>
<dbReference type="RefSeq" id="WP_126704577.1">
    <property type="nucleotide sequence ID" value="NZ_CP034593.1"/>
</dbReference>
<dbReference type="Pfam" id="PF13177">
    <property type="entry name" value="DNA_pol3_delta2"/>
    <property type="match status" value="1"/>
</dbReference>
<evidence type="ECO:0000256" key="6">
    <source>
        <dbReference type="ARBA" id="ARBA00022723"/>
    </source>
</evidence>
<keyword evidence="5" id="KW-0235">DNA replication</keyword>
<dbReference type="InterPro" id="IPR045085">
    <property type="entry name" value="HLD_clamp_pol_III_gamma_tau"/>
</dbReference>
<proteinExistence type="inferred from homology"/>
<feature type="compositionally biased region" description="Basic and acidic residues" evidence="12">
    <location>
        <begin position="685"/>
        <end position="708"/>
    </location>
</feature>
<dbReference type="Pfam" id="PF12169">
    <property type="entry name" value="DNA_pol3_gamma3"/>
    <property type="match status" value="1"/>
</dbReference>
<dbReference type="NCBIfam" id="NF005846">
    <property type="entry name" value="PRK07764.1-6"/>
    <property type="match status" value="1"/>
</dbReference>
<keyword evidence="3" id="KW-0808">Transferase</keyword>
<keyword evidence="8" id="KW-0862">Zinc</keyword>
<dbReference type="GO" id="GO:0046872">
    <property type="term" value="F:metal ion binding"/>
    <property type="evidence" value="ECO:0007669"/>
    <property type="project" value="UniProtKB-KW"/>
</dbReference>
<evidence type="ECO:0000256" key="9">
    <source>
        <dbReference type="ARBA" id="ARBA00022840"/>
    </source>
</evidence>
<dbReference type="EC" id="2.7.7.7" evidence="2"/>
<feature type="compositionally biased region" description="Low complexity" evidence="12">
    <location>
        <begin position="448"/>
        <end position="458"/>
    </location>
</feature>
<dbReference type="NCBIfam" id="TIGR02397">
    <property type="entry name" value="dnaX_nterm"/>
    <property type="match status" value="1"/>
</dbReference>
<evidence type="ECO:0000256" key="4">
    <source>
        <dbReference type="ARBA" id="ARBA00022695"/>
    </source>
</evidence>
<keyword evidence="6" id="KW-0479">Metal-binding</keyword>
<feature type="region of interest" description="Disordered" evidence="12">
    <location>
        <begin position="587"/>
        <end position="792"/>
    </location>
</feature>
<feature type="compositionally biased region" description="Low complexity" evidence="12">
    <location>
        <begin position="624"/>
        <end position="639"/>
    </location>
</feature>
<dbReference type="GO" id="GO:0006261">
    <property type="term" value="P:DNA-templated DNA replication"/>
    <property type="evidence" value="ECO:0007669"/>
    <property type="project" value="TreeGrafter"/>
</dbReference>
<keyword evidence="15" id="KW-1185">Reference proteome</keyword>
<evidence type="ECO:0000256" key="12">
    <source>
        <dbReference type="SAM" id="MobiDB-lite"/>
    </source>
</evidence>
<evidence type="ECO:0000256" key="11">
    <source>
        <dbReference type="ARBA" id="ARBA00049244"/>
    </source>
</evidence>
<dbReference type="InterPro" id="IPR012763">
    <property type="entry name" value="DNA_pol_III_sug/sutau_N"/>
</dbReference>
<dbReference type="SUPFAM" id="SSF48019">
    <property type="entry name" value="post-AAA+ oligomerization domain-like"/>
    <property type="match status" value="1"/>
</dbReference>
<sequence>MSTALYRRYRPETFEEVVGQEHVTVPLMAALEGDRTNHAYLFSGPRGCGKTTSARILARCLNCAEGPTATPCGECESCVELSRNGSGSLDVVEMDAASHGGVEDARDLRERAGFAPLRDRYKVFIIDEAHMVSPQGFNALLKLVEEPPPHVKFIFATTEPEKVIGTIRSRTHHYPFRLVPPGILEDYMADMCRQENVEIAEGVLPLVVRAGTGSVRDSLSVLDQLIGGAGEDGVSYQTAVSLLGYTDGALLDAAVDAIASVDGGALFTAAANVVESGLDPRRFVEDLLERLRDLVVISLAGESAKAVLAAVPEDQLDRMKHQADQLGAGRASRCADLTNTALSEMMGATSPRLQLELLCARLLLASSTVQTSGGAPAPVASVEDARAAARALAKKGDKKPAGEPKPAAAQAAPAQQDPAPAKPAARPAQEEQAPPVNPPATSAPTRLVPEPAAQEPVVPKAPPVDPPAGLVPRPAQQTTNAPASAEKPAPATQPDLSDEEKLAKLRGLWRDAMADRRVPPGTSNFIRDAKGKTSVVDGDLHFDFPTQEVANRFIDEGRSGGLETVFSEMLKKQLTVHVGVIGVPKETVRESSDDTEGDSRERVVTSTTAPTDHSAQSRFDDGQSGAPTSAPSPSPASNDPDSDGGAHGSNDSAEIASPVAPVPQPTAVTPGGSGSANTSASADTGGRDSSQRERPMSAIERARARSAESRGSAPSPADARNVPPDDWGYPEPTPPDDDKYGEIPAGLPSDLPDIVMEDFPAPPPRTCLPSRLRPRGMPHQPAVRPSVRPAEVVSRSLRRTAVLSCPKRKS</sequence>
<feature type="region of interest" description="Disordered" evidence="12">
    <location>
        <begin position="390"/>
        <end position="499"/>
    </location>
</feature>
<feature type="compositionally biased region" description="Low complexity" evidence="12">
    <location>
        <begin position="404"/>
        <end position="434"/>
    </location>
</feature>
<dbReference type="InterPro" id="IPR022754">
    <property type="entry name" value="DNA_pol_III_gamma-3"/>
</dbReference>
<evidence type="ECO:0000313" key="15">
    <source>
        <dbReference type="Proteomes" id="UP000280344"/>
    </source>
</evidence>
<evidence type="ECO:0000256" key="1">
    <source>
        <dbReference type="ARBA" id="ARBA00006360"/>
    </source>
</evidence>
<accession>A0A3Q9G810</accession>
<dbReference type="InterPro" id="IPR003593">
    <property type="entry name" value="AAA+_ATPase"/>
</dbReference>
<dbReference type="Proteomes" id="UP000280344">
    <property type="component" value="Chromosome"/>
</dbReference>
<comment type="similarity">
    <text evidence="1">Belongs to the DnaX/STICHEL family.</text>
</comment>
<organism evidence="14 15">
    <name type="scientific">Flaviflexus ciconiae</name>
    <dbReference type="NCBI Taxonomy" id="2496867"/>
    <lineage>
        <taxon>Bacteria</taxon>
        <taxon>Bacillati</taxon>
        <taxon>Actinomycetota</taxon>
        <taxon>Actinomycetes</taxon>
        <taxon>Actinomycetales</taxon>
        <taxon>Actinomycetaceae</taxon>
        <taxon>Flaviflexus</taxon>
    </lineage>
</organism>
<dbReference type="SUPFAM" id="SSF52540">
    <property type="entry name" value="P-loop containing nucleoside triphosphate hydrolases"/>
    <property type="match status" value="1"/>
</dbReference>
<evidence type="ECO:0000259" key="13">
    <source>
        <dbReference type="SMART" id="SM00382"/>
    </source>
</evidence>
<evidence type="ECO:0000256" key="5">
    <source>
        <dbReference type="ARBA" id="ARBA00022705"/>
    </source>
</evidence>
<feature type="compositionally biased region" description="Low complexity" evidence="12">
    <location>
        <begin position="665"/>
        <end position="684"/>
    </location>
</feature>
<feature type="compositionally biased region" description="Basic and acidic residues" evidence="12">
    <location>
        <begin position="587"/>
        <end position="603"/>
    </location>
</feature>